<sequence>MGDLSQVRAMGQDGRAGESSIVTKVTASRPQAGIEPAPSHQAGLTGGGDFPAPGFLLFKVNPGEGIIPALVAAEGPVLGPKSYTKVLVGLAGPGQAIFSCPVNPDQAHPPLRKPVKPVQKWWPNWEPPPITPESKPVRTNGQPGQDGPPKSQTTVPENPKNDHEAANQTAEPEMPSLVTQLAPEECPEAPVCDQAPADKPKAFDYYCPPNAPFGPVHFTEYPPNPDHKPWTLEDLKWYTRSNAPKEPYQNVCDSKAITIYSLIFNGKYNNPAATWSSWNHP</sequence>
<gene>
    <name evidence="1" type="ORF">DSO57_1007208</name>
</gene>
<accession>A0ACC2TI58</accession>
<organism evidence="1 2">
    <name type="scientific">Entomophthora muscae</name>
    <dbReference type="NCBI Taxonomy" id="34485"/>
    <lineage>
        <taxon>Eukaryota</taxon>
        <taxon>Fungi</taxon>
        <taxon>Fungi incertae sedis</taxon>
        <taxon>Zoopagomycota</taxon>
        <taxon>Entomophthoromycotina</taxon>
        <taxon>Entomophthoromycetes</taxon>
        <taxon>Entomophthorales</taxon>
        <taxon>Entomophthoraceae</taxon>
        <taxon>Entomophthora</taxon>
    </lineage>
</organism>
<dbReference type="EMBL" id="QTSX02002861">
    <property type="protein sequence ID" value="KAJ9074359.1"/>
    <property type="molecule type" value="Genomic_DNA"/>
</dbReference>
<reference evidence="1" key="1">
    <citation type="submission" date="2022-04" db="EMBL/GenBank/DDBJ databases">
        <title>Genome of the entomopathogenic fungus Entomophthora muscae.</title>
        <authorList>
            <person name="Elya C."/>
            <person name="Lovett B.R."/>
            <person name="Lee E."/>
            <person name="Macias A.M."/>
            <person name="Hajek A.E."/>
            <person name="De Bivort B.L."/>
            <person name="Kasson M.T."/>
            <person name="De Fine Licht H.H."/>
            <person name="Stajich J.E."/>
        </authorList>
    </citation>
    <scope>NUCLEOTIDE SEQUENCE</scope>
    <source>
        <strain evidence="1">Berkeley</strain>
    </source>
</reference>
<protein>
    <submittedName>
        <fullName evidence="1">Uncharacterized protein</fullName>
    </submittedName>
</protein>
<evidence type="ECO:0000313" key="2">
    <source>
        <dbReference type="Proteomes" id="UP001165960"/>
    </source>
</evidence>
<evidence type="ECO:0000313" key="1">
    <source>
        <dbReference type="EMBL" id="KAJ9074359.1"/>
    </source>
</evidence>
<keyword evidence="2" id="KW-1185">Reference proteome</keyword>
<comment type="caution">
    <text evidence="1">The sequence shown here is derived from an EMBL/GenBank/DDBJ whole genome shotgun (WGS) entry which is preliminary data.</text>
</comment>
<proteinExistence type="predicted"/>
<dbReference type="Proteomes" id="UP001165960">
    <property type="component" value="Unassembled WGS sequence"/>
</dbReference>
<name>A0ACC2TI58_9FUNG</name>